<dbReference type="InterPro" id="IPR036890">
    <property type="entry name" value="HATPase_C_sf"/>
</dbReference>
<comment type="catalytic activity">
    <reaction evidence="1">
        <text>ATP + protein L-histidine = ADP + protein N-phospho-L-histidine.</text>
        <dbReference type="EC" id="2.7.13.3"/>
    </reaction>
</comment>
<evidence type="ECO:0000256" key="7">
    <source>
        <dbReference type="ARBA" id="ARBA00022840"/>
    </source>
</evidence>
<dbReference type="CDD" id="cd16917">
    <property type="entry name" value="HATPase_UhpB-NarQ-NarX-like"/>
    <property type="match status" value="1"/>
</dbReference>
<dbReference type="Pfam" id="PF13424">
    <property type="entry name" value="TPR_12"/>
    <property type="match status" value="1"/>
</dbReference>
<keyword evidence="3" id="KW-0597">Phosphoprotein</keyword>
<keyword evidence="10" id="KW-0472">Membrane</keyword>
<dbReference type="EMBL" id="CP024091">
    <property type="protein sequence ID" value="ATP55347.1"/>
    <property type="molecule type" value="Genomic_DNA"/>
</dbReference>
<accession>A0A2D1U171</accession>
<dbReference type="GO" id="GO:0005524">
    <property type="term" value="F:ATP binding"/>
    <property type="evidence" value="ECO:0007669"/>
    <property type="project" value="UniProtKB-KW"/>
</dbReference>
<feature type="transmembrane region" description="Helical" evidence="10">
    <location>
        <begin position="390"/>
        <end position="410"/>
    </location>
</feature>
<evidence type="ECO:0000259" key="12">
    <source>
        <dbReference type="PROSITE" id="PS50110"/>
    </source>
</evidence>
<dbReference type="InterPro" id="IPR011990">
    <property type="entry name" value="TPR-like_helical_dom_sf"/>
</dbReference>
<dbReference type="InterPro" id="IPR011712">
    <property type="entry name" value="Sig_transdc_His_kin_sub3_dim/P"/>
</dbReference>
<dbReference type="EC" id="2.7.13.3" evidence="2"/>
<evidence type="ECO:0000256" key="8">
    <source>
        <dbReference type="ARBA" id="ARBA00023012"/>
    </source>
</evidence>
<dbReference type="InterPro" id="IPR019734">
    <property type="entry name" value="TPR_rpt"/>
</dbReference>
<dbReference type="GO" id="GO:0016020">
    <property type="term" value="C:membrane"/>
    <property type="evidence" value="ECO:0007669"/>
    <property type="project" value="InterPro"/>
</dbReference>
<keyword evidence="10" id="KW-1133">Transmembrane helix</keyword>
<dbReference type="Proteomes" id="UP000223749">
    <property type="component" value="Chromosome"/>
</dbReference>
<comment type="caution">
    <text evidence="9">Lacks conserved residue(s) required for the propagation of feature annotation.</text>
</comment>
<protein>
    <recommendedName>
        <fullName evidence="2">histidine kinase</fullName>
        <ecNumber evidence="2">2.7.13.3</ecNumber>
    </recommendedName>
</protein>
<dbReference type="SUPFAM" id="SSF48452">
    <property type="entry name" value="TPR-like"/>
    <property type="match status" value="2"/>
</dbReference>
<dbReference type="SMART" id="SM00387">
    <property type="entry name" value="HATPase_c"/>
    <property type="match status" value="1"/>
</dbReference>
<dbReference type="Pfam" id="PF02518">
    <property type="entry name" value="HATPase_c"/>
    <property type="match status" value="1"/>
</dbReference>
<evidence type="ECO:0000256" key="4">
    <source>
        <dbReference type="ARBA" id="ARBA00022679"/>
    </source>
</evidence>
<name>A0A2D1U171_9SPHI</name>
<keyword evidence="14" id="KW-1185">Reference proteome</keyword>
<keyword evidence="10" id="KW-0812">Transmembrane</keyword>
<dbReference type="InterPro" id="IPR050482">
    <property type="entry name" value="Sensor_HK_TwoCompSys"/>
</dbReference>
<dbReference type="Gene3D" id="1.25.40.10">
    <property type="entry name" value="Tetratricopeptide repeat domain"/>
    <property type="match status" value="2"/>
</dbReference>
<dbReference type="PROSITE" id="PS50110">
    <property type="entry name" value="RESPONSE_REGULATORY"/>
    <property type="match status" value="1"/>
</dbReference>
<evidence type="ECO:0000256" key="2">
    <source>
        <dbReference type="ARBA" id="ARBA00012438"/>
    </source>
</evidence>
<evidence type="ECO:0000256" key="3">
    <source>
        <dbReference type="ARBA" id="ARBA00022553"/>
    </source>
</evidence>
<evidence type="ECO:0000256" key="6">
    <source>
        <dbReference type="ARBA" id="ARBA00022777"/>
    </source>
</evidence>
<evidence type="ECO:0000256" key="10">
    <source>
        <dbReference type="SAM" id="Phobius"/>
    </source>
</evidence>
<evidence type="ECO:0000313" key="14">
    <source>
        <dbReference type="Proteomes" id="UP000223749"/>
    </source>
</evidence>
<dbReference type="InterPro" id="IPR005467">
    <property type="entry name" value="His_kinase_dom"/>
</dbReference>
<feature type="domain" description="Histidine kinase" evidence="11">
    <location>
        <begin position="556"/>
        <end position="647"/>
    </location>
</feature>
<keyword evidence="6" id="KW-0418">Kinase</keyword>
<dbReference type="InterPro" id="IPR001789">
    <property type="entry name" value="Sig_transdc_resp-reg_receiver"/>
</dbReference>
<keyword evidence="4" id="KW-0808">Transferase</keyword>
<dbReference type="AlphaFoldDB" id="A0A2D1U171"/>
<feature type="domain" description="Response regulatory" evidence="12">
    <location>
        <begin position="653"/>
        <end position="695"/>
    </location>
</feature>
<reference evidence="13 14" key="1">
    <citation type="submission" date="2017-10" db="EMBL/GenBank/DDBJ databases">
        <title>Whole genome of Pedobacter ginsengisoli T01R-27 isolated from tomato rhizosphere.</title>
        <authorList>
            <person name="Weon H.-Y."/>
            <person name="Lee S.A."/>
            <person name="Sang M.K."/>
            <person name="Song J."/>
        </authorList>
    </citation>
    <scope>NUCLEOTIDE SEQUENCE [LARGE SCALE GENOMIC DNA]</scope>
    <source>
        <strain evidence="13 14">T01R-27</strain>
    </source>
</reference>
<dbReference type="Gene3D" id="1.20.5.1930">
    <property type="match status" value="1"/>
</dbReference>
<dbReference type="Pfam" id="PF07730">
    <property type="entry name" value="HisKA_3"/>
    <property type="match status" value="1"/>
</dbReference>
<evidence type="ECO:0000256" key="5">
    <source>
        <dbReference type="ARBA" id="ARBA00022741"/>
    </source>
</evidence>
<evidence type="ECO:0000256" key="9">
    <source>
        <dbReference type="PROSITE-ProRule" id="PRU00169"/>
    </source>
</evidence>
<dbReference type="RefSeq" id="WP_099437300.1">
    <property type="nucleotide sequence ID" value="NZ_CP024091.1"/>
</dbReference>
<dbReference type="GO" id="GO:0046983">
    <property type="term" value="F:protein dimerization activity"/>
    <property type="evidence" value="ECO:0007669"/>
    <property type="project" value="InterPro"/>
</dbReference>
<dbReference type="OrthoDB" id="9778366at2"/>
<keyword evidence="7" id="KW-0067">ATP-binding</keyword>
<evidence type="ECO:0000259" key="11">
    <source>
        <dbReference type="PROSITE" id="PS50109"/>
    </source>
</evidence>
<dbReference type="PANTHER" id="PTHR24421">
    <property type="entry name" value="NITRATE/NITRITE SENSOR PROTEIN NARX-RELATED"/>
    <property type="match status" value="1"/>
</dbReference>
<evidence type="ECO:0000256" key="1">
    <source>
        <dbReference type="ARBA" id="ARBA00000085"/>
    </source>
</evidence>
<dbReference type="PANTHER" id="PTHR24421:SF10">
    <property type="entry name" value="NITRATE_NITRITE SENSOR PROTEIN NARQ"/>
    <property type="match status" value="1"/>
</dbReference>
<dbReference type="SMART" id="SM00028">
    <property type="entry name" value="TPR"/>
    <property type="match status" value="5"/>
</dbReference>
<evidence type="ECO:0000313" key="13">
    <source>
        <dbReference type="EMBL" id="ATP55347.1"/>
    </source>
</evidence>
<dbReference type="InterPro" id="IPR003594">
    <property type="entry name" value="HATPase_dom"/>
</dbReference>
<dbReference type="SUPFAM" id="SSF55874">
    <property type="entry name" value="ATPase domain of HSP90 chaperone/DNA topoisomerase II/histidine kinase"/>
    <property type="match status" value="1"/>
</dbReference>
<gene>
    <name evidence="13" type="ORF">CPT03_02150</name>
</gene>
<keyword evidence="5" id="KW-0547">Nucleotide-binding</keyword>
<sequence length="695" mass="78010">MKKLVLVFLIGLIGFATLAQTAINKDSLLRLLPKAKEDSAKVLLYLEVGNVYELNNPQMAAKYYRLAGQLSKKLNYKRGIVKYISNYTALLDQKAQFDSSLLLNKQAIELAKSLDDKLALAKCYANTGNVYQYLNDGENALQYYETAKKYFEEIGNKQLVARICDVMQNCYRKLNQIEKALQLGREAVSILRKEDDAIALGMALTNLGNNYETAHSDSAFACYNEALAIFKKQNHSRGVESNLLNIGNIYLHRYNADGMKPYYEKGLALAQQLEDPEGETIANRGMAHYFLYKKNFVEAIKSINKALFISDSLDLKYEHQKNLKSLSAILYATNNIIGAEKALDSAGFIEDQLNGDEVTLKTLAISKKFETEKKEAQIKLQAAEIRQKSLLNYFLIAGAVAFLAISLLTYRNYKHRQKLQQAKIDELETEKQLTATEAVLKGEEQERTRLAKDLHDGLGGMLSGIKFSLNTVKENLIMTPDNAHAFERSIDMLDSSIKEMRRVAHNMMPEILVKYGLDTALKEFCTEIDRSGVVHVNYQSVGMQQAEIAQITSVTIYRIVQELLNNTIKHANAKNVVVQLHQSAQEKLLAVTVEDDGNGFDADLLKQSGGMGWPNIQNRVEFLKGRIDLQSSEGKGTSVMIEINIQEQVMKTGIFVVDDHYMVIEGIRSLLQNEKAIDWIGHATNAESCLGFLTA</sequence>
<proteinExistence type="predicted"/>
<keyword evidence="8" id="KW-0902">Two-component regulatory system</keyword>
<dbReference type="KEGG" id="pgs:CPT03_02150"/>
<dbReference type="PROSITE" id="PS50109">
    <property type="entry name" value="HIS_KIN"/>
    <property type="match status" value="1"/>
</dbReference>
<dbReference type="GO" id="GO:0000155">
    <property type="term" value="F:phosphorelay sensor kinase activity"/>
    <property type="evidence" value="ECO:0007669"/>
    <property type="project" value="InterPro"/>
</dbReference>
<organism evidence="13 14">
    <name type="scientific">Pedobacter ginsengisoli</name>
    <dbReference type="NCBI Taxonomy" id="363852"/>
    <lineage>
        <taxon>Bacteria</taxon>
        <taxon>Pseudomonadati</taxon>
        <taxon>Bacteroidota</taxon>
        <taxon>Sphingobacteriia</taxon>
        <taxon>Sphingobacteriales</taxon>
        <taxon>Sphingobacteriaceae</taxon>
        <taxon>Pedobacter</taxon>
    </lineage>
</organism>
<dbReference type="Gene3D" id="3.30.565.10">
    <property type="entry name" value="Histidine kinase-like ATPase, C-terminal domain"/>
    <property type="match status" value="1"/>
</dbReference>